<dbReference type="Proteomes" id="UP000663181">
    <property type="component" value="Chromosome"/>
</dbReference>
<keyword evidence="2" id="KW-1185">Reference proteome</keyword>
<evidence type="ECO:0000313" key="1">
    <source>
        <dbReference type="EMBL" id="QRN55064.1"/>
    </source>
</evidence>
<dbReference type="PANTHER" id="PTHR12993:SF29">
    <property type="entry name" value="BLR3841 PROTEIN"/>
    <property type="match status" value="1"/>
</dbReference>
<sequence>MPSLSVSAQTRLLVVAPHPDDETLGCGLLIQQVLAAGGTVRVLLLTDGDNNPWPQRYIERRVGIDAAGRRRWGALRRDEAAQAVTQLGLPVSALESMGWPDMGLTAKLRDDTSGVMAAMRTVLRAFDPNLICCPDLSDRHPDHGAAHVLCRLALAGLEPLPVLLAYPVHGSADASAYPILIDATPEQLQHKLRALAEHKTQMRLSGARLRRLALSPERYMRAGSQGGSGCLPWRPPAMLQQWLRLLVATPAGVQDFRWKDAPMSFEADGYRLQGVSHDGERGPVFVKLHLDWPSPWIFDHWGWRAL</sequence>
<dbReference type="InterPro" id="IPR024078">
    <property type="entry name" value="LmbE-like_dom_sf"/>
</dbReference>
<protein>
    <submittedName>
        <fullName evidence="1">PIG-L family deacetylase</fullName>
    </submittedName>
</protein>
<dbReference type="SUPFAM" id="SSF102588">
    <property type="entry name" value="LmbE-like"/>
    <property type="match status" value="1"/>
</dbReference>
<reference evidence="1 2" key="1">
    <citation type="submission" date="2020-10" db="EMBL/GenBank/DDBJ databases">
        <title>Phylogeny of dyella-like bacteria.</title>
        <authorList>
            <person name="Fu J."/>
        </authorList>
    </citation>
    <scope>NUCLEOTIDE SEQUENCE [LARGE SCALE GENOMIC DNA]</scope>
    <source>
        <strain evidence="1 2">DHOB09</strain>
    </source>
</reference>
<evidence type="ECO:0000313" key="2">
    <source>
        <dbReference type="Proteomes" id="UP000663181"/>
    </source>
</evidence>
<dbReference type="PANTHER" id="PTHR12993">
    <property type="entry name" value="N-ACETYLGLUCOSAMINYL-PHOSPHATIDYLINOSITOL DE-N-ACETYLASE-RELATED"/>
    <property type="match status" value="1"/>
</dbReference>
<organism evidence="1 2">
    <name type="scientific">Dyella caseinilytica</name>
    <dbReference type="NCBI Taxonomy" id="1849581"/>
    <lineage>
        <taxon>Bacteria</taxon>
        <taxon>Pseudomonadati</taxon>
        <taxon>Pseudomonadota</taxon>
        <taxon>Gammaproteobacteria</taxon>
        <taxon>Lysobacterales</taxon>
        <taxon>Rhodanobacteraceae</taxon>
        <taxon>Dyella</taxon>
    </lineage>
</organism>
<accession>A0ABX7GXQ0</accession>
<dbReference type="EMBL" id="CP064030">
    <property type="protein sequence ID" value="QRN55064.1"/>
    <property type="molecule type" value="Genomic_DNA"/>
</dbReference>
<dbReference type="InterPro" id="IPR003737">
    <property type="entry name" value="GlcNAc_PI_deacetylase-related"/>
</dbReference>
<gene>
    <name evidence="1" type="ORF">ISN74_06920</name>
</gene>
<dbReference type="Pfam" id="PF02585">
    <property type="entry name" value="PIG-L"/>
    <property type="match status" value="1"/>
</dbReference>
<name>A0ABX7GXQ0_9GAMM</name>
<dbReference type="RefSeq" id="WP_188798633.1">
    <property type="nucleotide sequence ID" value="NZ_BMIZ01000001.1"/>
</dbReference>
<dbReference type="Gene3D" id="3.40.50.10320">
    <property type="entry name" value="LmbE-like"/>
    <property type="match status" value="1"/>
</dbReference>
<proteinExistence type="predicted"/>